<evidence type="ECO:0000313" key="3">
    <source>
        <dbReference type="WBParaSite" id="NBR_0000220201-mRNA-1"/>
    </source>
</evidence>
<dbReference type="PANTHER" id="PTHR31362">
    <property type="entry name" value="GLYCOSYLTRANSFERASE STELLO1-RELATED"/>
    <property type="match status" value="1"/>
</dbReference>
<accession>A0A0N4XI50</accession>
<dbReference type="InterPro" id="IPR005049">
    <property type="entry name" value="STL-like"/>
</dbReference>
<dbReference type="AlphaFoldDB" id="A0A0N4XI50"/>
<reference evidence="1 2" key="2">
    <citation type="submission" date="2018-11" db="EMBL/GenBank/DDBJ databases">
        <authorList>
            <consortium name="Pathogen Informatics"/>
        </authorList>
    </citation>
    <scope>NUCLEOTIDE SEQUENCE [LARGE SCALE GENOMIC DNA]</scope>
</reference>
<dbReference type="Proteomes" id="UP000271162">
    <property type="component" value="Unassembled WGS sequence"/>
</dbReference>
<dbReference type="STRING" id="27835.A0A0N4XI50"/>
<name>A0A0N4XI50_NIPBR</name>
<dbReference type="PANTHER" id="PTHR31362:SF0">
    <property type="entry name" value="EXOSTOSIN DOMAIN-CONTAINING PROTEIN-RELATED"/>
    <property type="match status" value="1"/>
</dbReference>
<reference evidence="3" key="1">
    <citation type="submission" date="2017-02" db="UniProtKB">
        <authorList>
            <consortium name="WormBaseParasite"/>
        </authorList>
    </citation>
    <scope>IDENTIFICATION</scope>
</reference>
<proteinExistence type="predicted"/>
<evidence type="ECO:0000313" key="1">
    <source>
        <dbReference type="EMBL" id="VDL65792.1"/>
    </source>
</evidence>
<dbReference type="Pfam" id="PF03385">
    <property type="entry name" value="STELLO"/>
    <property type="match status" value="2"/>
</dbReference>
<gene>
    <name evidence="1" type="ORF">NBR_LOCUS2203</name>
</gene>
<dbReference type="EMBL" id="UYSL01002350">
    <property type="protein sequence ID" value="VDL65792.1"/>
    <property type="molecule type" value="Genomic_DNA"/>
</dbReference>
<evidence type="ECO:0000313" key="2">
    <source>
        <dbReference type="Proteomes" id="UP000271162"/>
    </source>
</evidence>
<keyword evidence="2" id="KW-1185">Reference proteome</keyword>
<organism evidence="3">
    <name type="scientific">Nippostrongylus brasiliensis</name>
    <name type="common">Rat hookworm</name>
    <dbReference type="NCBI Taxonomy" id="27835"/>
    <lineage>
        <taxon>Eukaryota</taxon>
        <taxon>Metazoa</taxon>
        <taxon>Ecdysozoa</taxon>
        <taxon>Nematoda</taxon>
        <taxon>Chromadorea</taxon>
        <taxon>Rhabditida</taxon>
        <taxon>Rhabditina</taxon>
        <taxon>Rhabditomorpha</taxon>
        <taxon>Strongyloidea</taxon>
        <taxon>Heligmosomidae</taxon>
        <taxon>Nippostrongylus</taxon>
    </lineage>
</organism>
<dbReference type="WBParaSite" id="NBR_0000220201-mRNA-1">
    <property type="protein sequence ID" value="NBR_0000220201-mRNA-1"/>
    <property type="gene ID" value="NBR_0000220201"/>
</dbReference>
<protein>
    <submittedName>
        <fullName evidence="3">Glycosyltransferase</fullName>
    </submittedName>
</protein>
<sequence length="262" mass="30839">MCLFRLLLKNNRGQVLRRAEAKLEACESLRNWCSGTDMFFRCDAASPKYLAEAHRNRRGLESIRDTVLVVTHNYPRYSGMGLLQQLYQPYFGITIFCGTWYPLRYKDKNGRYLLMLTVAVACVKQAALVSCLGEFPEMISPFNFINMTENEVSNGYFVYNCLSLVRDIRLRNVKGYFMLADDAIFNFWNELQLDEMLFTAWVKCFVEQLNSYWWKTAAGKPSAKRVHKLFTEKYKRDTKVQRIWSCYKEGVRSFLMLHLQYV</sequence>